<gene>
    <name evidence="2" type="ORF">WG66_11159</name>
</gene>
<name>A0A0W0FIP9_MONRR</name>
<evidence type="ECO:0000313" key="2">
    <source>
        <dbReference type="EMBL" id="KTB36205.1"/>
    </source>
</evidence>
<feature type="domain" description="DUF6593" evidence="1">
    <location>
        <begin position="8"/>
        <end position="155"/>
    </location>
</feature>
<dbReference type="InterPro" id="IPR046528">
    <property type="entry name" value="DUF6593"/>
</dbReference>
<dbReference type="EMBL" id="LATX01001919">
    <property type="protein sequence ID" value="KTB36205.1"/>
    <property type="molecule type" value="Genomic_DNA"/>
</dbReference>
<dbReference type="AlphaFoldDB" id="A0A0W0FIP9"/>
<dbReference type="Pfam" id="PF20236">
    <property type="entry name" value="DUF6593"/>
    <property type="match status" value="1"/>
</dbReference>
<comment type="caution">
    <text evidence="2">The sequence shown here is derived from an EMBL/GenBank/DDBJ whole genome shotgun (WGS) entry which is preliminary data.</text>
</comment>
<accession>A0A0W0FIP9</accession>
<sequence>MDLLLSKDSVRNCTITLLSGQPVYEVSTSSRLFQKKTIIKKFRGYEVYDMAVIELHDFHDNVCQVWGRHMLPKSDGLFSSGRSFVASDGQKYTWKTTSGKPTLRDKLDNTIAIYERSRTGFFSGNASQAKISVSQAGLSIVDDIVATFVLVKQKDKANEEGIEAGSEVISAVAGA</sequence>
<organism evidence="2 3">
    <name type="scientific">Moniliophthora roreri</name>
    <name type="common">Frosty pod rot fungus</name>
    <name type="synonym">Monilia roreri</name>
    <dbReference type="NCBI Taxonomy" id="221103"/>
    <lineage>
        <taxon>Eukaryota</taxon>
        <taxon>Fungi</taxon>
        <taxon>Dikarya</taxon>
        <taxon>Basidiomycota</taxon>
        <taxon>Agaricomycotina</taxon>
        <taxon>Agaricomycetes</taxon>
        <taxon>Agaricomycetidae</taxon>
        <taxon>Agaricales</taxon>
        <taxon>Marasmiineae</taxon>
        <taxon>Marasmiaceae</taxon>
        <taxon>Moniliophthora</taxon>
    </lineage>
</organism>
<dbReference type="eggNOG" id="ENOG502R0JT">
    <property type="taxonomic scope" value="Eukaryota"/>
</dbReference>
<evidence type="ECO:0000313" key="3">
    <source>
        <dbReference type="Proteomes" id="UP000054988"/>
    </source>
</evidence>
<dbReference type="Proteomes" id="UP000054988">
    <property type="component" value="Unassembled WGS sequence"/>
</dbReference>
<evidence type="ECO:0000259" key="1">
    <source>
        <dbReference type="Pfam" id="PF20236"/>
    </source>
</evidence>
<proteinExistence type="predicted"/>
<protein>
    <recommendedName>
        <fullName evidence="1">DUF6593 domain-containing protein</fullName>
    </recommendedName>
</protein>
<reference evidence="2 3" key="1">
    <citation type="submission" date="2015-12" db="EMBL/GenBank/DDBJ databases">
        <title>Draft genome sequence of Moniliophthora roreri, the causal agent of frosty pod rot of cacao.</title>
        <authorList>
            <person name="Aime M.C."/>
            <person name="Diaz-Valderrama J.R."/>
            <person name="Kijpornyongpan T."/>
            <person name="Phillips-Mora W."/>
        </authorList>
    </citation>
    <scope>NUCLEOTIDE SEQUENCE [LARGE SCALE GENOMIC DNA]</scope>
    <source>
        <strain evidence="2 3">MCA 2952</strain>
    </source>
</reference>